<evidence type="ECO:0000313" key="1">
    <source>
        <dbReference type="EMBL" id="MBM7125870.1"/>
    </source>
</evidence>
<dbReference type="RefSeq" id="WP_204681876.1">
    <property type="nucleotide sequence ID" value="NZ_BSNR01000001.1"/>
</dbReference>
<protein>
    <submittedName>
        <fullName evidence="1">Uncharacterized protein</fullName>
    </submittedName>
</protein>
<dbReference type="Proteomes" id="UP001430149">
    <property type="component" value="Unassembled WGS sequence"/>
</dbReference>
<sequence>MKHMNEITALTFTPGAFLRLMQLSSPNNQQRAIRFRHAPPKYAAIF</sequence>
<reference evidence="1" key="1">
    <citation type="submission" date="2020-10" db="EMBL/GenBank/DDBJ databases">
        <title>Phylogeny of dyella-like bacteria.</title>
        <authorList>
            <person name="Fu J."/>
        </authorList>
    </citation>
    <scope>NUCLEOTIDE SEQUENCE</scope>
    <source>
        <strain evidence="1">DHOC52</strain>
    </source>
</reference>
<organism evidence="1 2">
    <name type="scientific">Dyella flava</name>
    <dbReference type="NCBI Taxonomy" id="1920170"/>
    <lineage>
        <taxon>Bacteria</taxon>
        <taxon>Pseudomonadati</taxon>
        <taxon>Pseudomonadota</taxon>
        <taxon>Gammaproteobacteria</taxon>
        <taxon>Lysobacterales</taxon>
        <taxon>Rhodanobacteraceae</taxon>
        <taxon>Dyella</taxon>
    </lineage>
</organism>
<proteinExistence type="predicted"/>
<comment type="caution">
    <text evidence="1">The sequence shown here is derived from an EMBL/GenBank/DDBJ whole genome shotgun (WGS) entry which is preliminary data.</text>
</comment>
<accession>A0ABS2K496</accession>
<evidence type="ECO:0000313" key="2">
    <source>
        <dbReference type="Proteomes" id="UP001430149"/>
    </source>
</evidence>
<gene>
    <name evidence="1" type="ORF">ISP19_10870</name>
</gene>
<name>A0ABS2K496_9GAMM</name>
<dbReference type="EMBL" id="JADIKE010000035">
    <property type="protein sequence ID" value="MBM7125870.1"/>
    <property type="molecule type" value="Genomic_DNA"/>
</dbReference>
<keyword evidence="2" id="KW-1185">Reference proteome</keyword>